<dbReference type="Pfam" id="PF00497">
    <property type="entry name" value="SBP_bac_3"/>
    <property type="match status" value="1"/>
</dbReference>
<dbReference type="EMBL" id="FWZT01000008">
    <property type="protein sequence ID" value="SMF24585.1"/>
    <property type="molecule type" value="Genomic_DNA"/>
</dbReference>
<reference evidence="5" key="1">
    <citation type="submission" date="2017-04" db="EMBL/GenBank/DDBJ databases">
        <authorList>
            <person name="Varghese N."/>
            <person name="Submissions S."/>
        </authorList>
    </citation>
    <scope>NUCLEOTIDE SEQUENCE [LARGE SCALE GENOMIC DNA]</scope>
    <source>
        <strain evidence="5">RKEM611</strain>
    </source>
</reference>
<evidence type="ECO:0000313" key="5">
    <source>
        <dbReference type="Proteomes" id="UP000192907"/>
    </source>
</evidence>
<evidence type="ECO:0000259" key="3">
    <source>
        <dbReference type="SMART" id="SM00062"/>
    </source>
</evidence>
<dbReference type="Proteomes" id="UP000192907">
    <property type="component" value="Unassembled WGS sequence"/>
</dbReference>
<keyword evidence="1 2" id="KW-0732">Signal</keyword>
<organism evidence="4 5">
    <name type="scientific">Pseudobacteriovorax antillogorgiicola</name>
    <dbReference type="NCBI Taxonomy" id="1513793"/>
    <lineage>
        <taxon>Bacteria</taxon>
        <taxon>Pseudomonadati</taxon>
        <taxon>Bdellovibrionota</taxon>
        <taxon>Oligoflexia</taxon>
        <taxon>Oligoflexales</taxon>
        <taxon>Pseudobacteriovoracaceae</taxon>
        <taxon>Pseudobacteriovorax</taxon>
    </lineage>
</organism>
<dbReference type="SMART" id="SM00062">
    <property type="entry name" value="PBPb"/>
    <property type="match status" value="1"/>
</dbReference>
<dbReference type="OrthoDB" id="5296667at2"/>
<dbReference type="PANTHER" id="PTHR35936:SF25">
    <property type="entry name" value="ABC TRANSPORTER SUBSTRATE-BINDING PROTEIN"/>
    <property type="match status" value="1"/>
</dbReference>
<dbReference type="InterPro" id="IPR001638">
    <property type="entry name" value="Solute-binding_3/MltF_N"/>
</dbReference>
<evidence type="ECO:0000256" key="2">
    <source>
        <dbReference type="SAM" id="SignalP"/>
    </source>
</evidence>
<feature type="signal peptide" evidence="2">
    <location>
        <begin position="1"/>
        <end position="23"/>
    </location>
</feature>
<accession>A0A1Y6BSB2</accession>
<name>A0A1Y6BSB2_9BACT</name>
<dbReference type="AlphaFoldDB" id="A0A1Y6BSB2"/>
<feature type="domain" description="Solute-binding protein family 3/N-terminal" evidence="3">
    <location>
        <begin position="25"/>
        <end position="251"/>
    </location>
</feature>
<dbReference type="SUPFAM" id="SSF53850">
    <property type="entry name" value="Periplasmic binding protein-like II"/>
    <property type="match status" value="1"/>
</dbReference>
<dbReference type="STRING" id="1513793.SAMN06296036_10818"/>
<protein>
    <submittedName>
        <fullName evidence="4">Amino acid ABC transporter substrate-binding protein, PAAT family</fullName>
    </submittedName>
</protein>
<sequence>MTLRSLYSSLFFLSALLSSSLLAKSVSMVTLEWEPFYGPKLKNKGVITEIVQEAFERAGHQASIQFLPWKRALAMGEKGEADVVMGAYYSKERADKFHISSPLYDINIRIIGQKKTGITRYNSLKELKKYKIGISRGFANGDEFDAATYLQKQVAKSPELNIKKLINGRLDFVVMAEGIFSYELARYEASHPVKGEFVFLDPILSANKLYILASKKLTNSKKLIDAFNLGLKKIMDDGTYRKILISHGFSHQA</sequence>
<gene>
    <name evidence="4" type="ORF">SAMN06296036_10818</name>
</gene>
<evidence type="ECO:0000256" key="1">
    <source>
        <dbReference type="ARBA" id="ARBA00022729"/>
    </source>
</evidence>
<keyword evidence="5" id="KW-1185">Reference proteome</keyword>
<dbReference type="PANTHER" id="PTHR35936">
    <property type="entry name" value="MEMBRANE-BOUND LYTIC MUREIN TRANSGLYCOSYLASE F"/>
    <property type="match status" value="1"/>
</dbReference>
<dbReference type="RefSeq" id="WP_132319095.1">
    <property type="nucleotide sequence ID" value="NZ_FWZT01000008.1"/>
</dbReference>
<dbReference type="Gene3D" id="3.40.190.10">
    <property type="entry name" value="Periplasmic binding protein-like II"/>
    <property type="match status" value="2"/>
</dbReference>
<proteinExistence type="predicted"/>
<evidence type="ECO:0000313" key="4">
    <source>
        <dbReference type="EMBL" id="SMF24585.1"/>
    </source>
</evidence>
<feature type="chain" id="PRO_5012622061" evidence="2">
    <location>
        <begin position="24"/>
        <end position="253"/>
    </location>
</feature>